<dbReference type="Gene3D" id="2.130.10.30">
    <property type="entry name" value="Regulator of chromosome condensation 1/beta-lactamase-inhibitor protein II"/>
    <property type="match status" value="1"/>
</dbReference>
<reference evidence="2" key="1">
    <citation type="submission" date="2023-10" db="EMBL/GenBank/DDBJ databases">
        <authorList>
            <person name="Chen Y."/>
            <person name="Shah S."/>
            <person name="Dougan E. K."/>
            <person name="Thang M."/>
            <person name="Chan C."/>
        </authorList>
    </citation>
    <scope>NUCLEOTIDE SEQUENCE [LARGE SCALE GENOMIC DNA]</scope>
</reference>
<protein>
    <submittedName>
        <fullName evidence="2">Uncharacterized protein</fullName>
    </submittedName>
</protein>
<dbReference type="Proteomes" id="UP001189429">
    <property type="component" value="Unassembled WGS sequence"/>
</dbReference>
<evidence type="ECO:0000313" key="2">
    <source>
        <dbReference type="EMBL" id="CAK0908062.1"/>
    </source>
</evidence>
<gene>
    <name evidence="2" type="ORF">PCOR1329_LOCUS82834</name>
</gene>
<feature type="region of interest" description="Disordered" evidence="1">
    <location>
        <begin position="1"/>
        <end position="41"/>
    </location>
</feature>
<feature type="compositionally biased region" description="Low complexity" evidence="1">
    <location>
        <begin position="25"/>
        <end position="41"/>
    </location>
</feature>
<sequence length="465" mass="49858">MVEPPLQAPPSPAAAPAPLDPEPAAPASVEPALPGGAADRAPAASPPSWGWYWRSVEAAWAFYVGFFLILAAEEAGRLRGIRPTIETGAHTRHAACAFAEVLAERLRRSWALTCGWVYAELFADREGRPDRLLTKVLRTPSEPDEFPENLVGMCAFKAHIGDCRRMAVNFVLDRIFLLTSDGGIAHARIHGDRYPQECIRIAAGSDRIALLRRGGKFEVGALSDDARSISNLANLFNFTTFDTLAMLPVHVAANQINQISTSGKAVALLDDNGKAEEHAIAPFVLNCCRVSDCAQVAASGKHVALLKTNGSCVAMVLLRCDGTAVAYGANLHHECDIPPLGADVTYASVTADYGYTALLRSDGAVAVRGRDQVGGLILTPPSSTYTFVPPALPLLTPRAKFASRGVVFLSLSGAERCRFNLPLPDLAEIELCYLYRWSKRQRRSGGVGHGIGKVDAVLPNGRLLS</sequence>
<dbReference type="EMBL" id="CAUYUJ010021948">
    <property type="protein sequence ID" value="CAK0908062.1"/>
    <property type="molecule type" value="Genomic_DNA"/>
</dbReference>
<organism evidence="2 3">
    <name type="scientific">Prorocentrum cordatum</name>
    <dbReference type="NCBI Taxonomy" id="2364126"/>
    <lineage>
        <taxon>Eukaryota</taxon>
        <taxon>Sar</taxon>
        <taxon>Alveolata</taxon>
        <taxon>Dinophyceae</taxon>
        <taxon>Prorocentrales</taxon>
        <taxon>Prorocentraceae</taxon>
        <taxon>Prorocentrum</taxon>
    </lineage>
</organism>
<name>A0ABN9Y646_9DINO</name>
<keyword evidence="3" id="KW-1185">Reference proteome</keyword>
<feature type="non-terminal residue" evidence="2">
    <location>
        <position position="465"/>
    </location>
</feature>
<dbReference type="SUPFAM" id="SSF50985">
    <property type="entry name" value="RCC1/BLIP-II"/>
    <property type="match status" value="1"/>
</dbReference>
<dbReference type="InterPro" id="IPR009091">
    <property type="entry name" value="RCC1/BLIP-II"/>
</dbReference>
<accession>A0ABN9Y646</accession>
<evidence type="ECO:0000256" key="1">
    <source>
        <dbReference type="SAM" id="MobiDB-lite"/>
    </source>
</evidence>
<feature type="compositionally biased region" description="Pro residues" evidence="1">
    <location>
        <begin position="1"/>
        <end position="24"/>
    </location>
</feature>
<comment type="caution">
    <text evidence="2">The sequence shown here is derived from an EMBL/GenBank/DDBJ whole genome shotgun (WGS) entry which is preliminary data.</text>
</comment>
<evidence type="ECO:0000313" key="3">
    <source>
        <dbReference type="Proteomes" id="UP001189429"/>
    </source>
</evidence>
<proteinExistence type="predicted"/>